<comment type="caution">
    <text evidence="2">The sequence shown here is derived from an EMBL/GenBank/DDBJ whole genome shotgun (WGS) entry which is preliminary data.</text>
</comment>
<proteinExistence type="predicted"/>
<dbReference type="InterPro" id="IPR055895">
    <property type="entry name" value="DUF7472"/>
</dbReference>
<feature type="transmembrane region" description="Helical" evidence="1">
    <location>
        <begin position="32"/>
        <end position="51"/>
    </location>
</feature>
<accession>A0ABD6C912</accession>
<keyword evidence="1" id="KW-0472">Membrane</keyword>
<keyword evidence="3" id="KW-1185">Reference proteome</keyword>
<evidence type="ECO:0000256" key="1">
    <source>
        <dbReference type="SAM" id="Phobius"/>
    </source>
</evidence>
<name>A0ABD6C912_9EURY</name>
<dbReference type="Pfam" id="PF24284">
    <property type="entry name" value="DUF7472"/>
    <property type="match status" value="1"/>
</dbReference>
<dbReference type="Proteomes" id="UP001597119">
    <property type="component" value="Unassembled WGS sequence"/>
</dbReference>
<evidence type="ECO:0008006" key="4">
    <source>
        <dbReference type="Google" id="ProtNLM"/>
    </source>
</evidence>
<evidence type="ECO:0000313" key="2">
    <source>
        <dbReference type="EMBL" id="MFD1586710.1"/>
    </source>
</evidence>
<sequence>MESGGRDGIEALLHWPGKAADMEIERETVVEAAVSFVAVLVFIGAVALVGMEFQTNGGISETGGLAIVGAIVVFVFVMAGVGVWFASQE</sequence>
<keyword evidence="1" id="KW-1133">Transmembrane helix</keyword>
<evidence type="ECO:0000313" key="3">
    <source>
        <dbReference type="Proteomes" id="UP001597119"/>
    </source>
</evidence>
<feature type="transmembrane region" description="Helical" evidence="1">
    <location>
        <begin position="63"/>
        <end position="86"/>
    </location>
</feature>
<keyword evidence="1" id="KW-0812">Transmembrane</keyword>
<reference evidence="2 3" key="1">
    <citation type="journal article" date="2019" name="Int. J. Syst. Evol. Microbiol.">
        <title>The Global Catalogue of Microorganisms (GCM) 10K type strain sequencing project: providing services to taxonomists for standard genome sequencing and annotation.</title>
        <authorList>
            <consortium name="The Broad Institute Genomics Platform"/>
            <consortium name="The Broad Institute Genome Sequencing Center for Infectious Disease"/>
            <person name="Wu L."/>
            <person name="Ma J."/>
        </authorList>
    </citation>
    <scope>NUCLEOTIDE SEQUENCE [LARGE SCALE GENOMIC DNA]</scope>
    <source>
        <strain evidence="2 3">CGMCC 1.12125</strain>
    </source>
</reference>
<gene>
    <name evidence="2" type="ORF">ACFR9U_06920</name>
</gene>
<dbReference type="RefSeq" id="WP_247379146.1">
    <property type="nucleotide sequence ID" value="NZ_JALLGV010000007.1"/>
</dbReference>
<dbReference type="AlphaFoldDB" id="A0ABD6C912"/>
<organism evidence="2 3">
    <name type="scientific">Halorientalis brevis</name>
    <dbReference type="NCBI Taxonomy" id="1126241"/>
    <lineage>
        <taxon>Archaea</taxon>
        <taxon>Methanobacteriati</taxon>
        <taxon>Methanobacteriota</taxon>
        <taxon>Stenosarchaea group</taxon>
        <taxon>Halobacteria</taxon>
        <taxon>Halobacteriales</taxon>
        <taxon>Haloarculaceae</taxon>
        <taxon>Halorientalis</taxon>
    </lineage>
</organism>
<protein>
    <recommendedName>
        <fullName evidence="4">Transporter</fullName>
    </recommendedName>
</protein>
<dbReference type="EMBL" id="JBHUDJ010000002">
    <property type="protein sequence ID" value="MFD1586710.1"/>
    <property type="molecule type" value="Genomic_DNA"/>
</dbReference>